<dbReference type="Proteomes" id="UP000576082">
    <property type="component" value="Unassembled WGS sequence"/>
</dbReference>
<feature type="domain" description="Chorismate-utilising enzyme C-terminal" evidence="1">
    <location>
        <begin position="156"/>
        <end position="412"/>
    </location>
</feature>
<evidence type="ECO:0000313" key="3">
    <source>
        <dbReference type="Proteomes" id="UP000576082"/>
    </source>
</evidence>
<dbReference type="InterPro" id="IPR005801">
    <property type="entry name" value="ADC_synthase"/>
</dbReference>
<dbReference type="PANTHER" id="PTHR11236:SF9">
    <property type="entry name" value="ANTHRANILATE SYNTHASE COMPONENT 1"/>
    <property type="match status" value="1"/>
</dbReference>
<accession>A0A7X9RSF0</accession>
<name>A0A7X9RSF0_9BACT</name>
<dbReference type="InterPro" id="IPR019999">
    <property type="entry name" value="Anth_synth_I-like"/>
</dbReference>
<evidence type="ECO:0000259" key="1">
    <source>
        <dbReference type="Pfam" id="PF00425"/>
    </source>
</evidence>
<organism evidence="2 3">
    <name type="scientific">Flammeovirga aprica JL-4</name>
    <dbReference type="NCBI Taxonomy" id="694437"/>
    <lineage>
        <taxon>Bacteria</taxon>
        <taxon>Pseudomonadati</taxon>
        <taxon>Bacteroidota</taxon>
        <taxon>Cytophagia</taxon>
        <taxon>Cytophagales</taxon>
        <taxon>Flammeovirgaceae</taxon>
        <taxon>Flammeovirga</taxon>
    </lineage>
</organism>
<dbReference type="Gene3D" id="3.60.120.10">
    <property type="entry name" value="Anthranilate synthase"/>
    <property type="match status" value="1"/>
</dbReference>
<keyword evidence="3" id="KW-1185">Reference proteome</keyword>
<proteinExistence type="predicted"/>
<gene>
    <name evidence="2" type="ORF">HHU12_03185</name>
</gene>
<dbReference type="AlphaFoldDB" id="A0A7X9RSF0"/>
<dbReference type="PANTHER" id="PTHR11236">
    <property type="entry name" value="AMINOBENZOATE/ANTHRANILATE SYNTHASE"/>
    <property type="match status" value="1"/>
</dbReference>
<reference evidence="2 3" key="1">
    <citation type="submission" date="2020-04" db="EMBL/GenBank/DDBJ databases">
        <title>Flammeovirga sp. SR4, a novel species isolated from seawater.</title>
        <authorList>
            <person name="Wang X."/>
        </authorList>
    </citation>
    <scope>NUCLEOTIDE SEQUENCE [LARGE SCALE GENOMIC DNA]</scope>
    <source>
        <strain evidence="2 3">ATCC 23126</strain>
    </source>
</reference>
<dbReference type="PRINTS" id="PR00095">
    <property type="entry name" value="ANTSNTHASEI"/>
</dbReference>
<protein>
    <submittedName>
        <fullName evidence="2">Anthranilate synthase component I family protein</fullName>
    </submittedName>
</protein>
<dbReference type="GO" id="GO:0000162">
    <property type="term" value="P:L-tryptophan biosynthetic process"/>
    <property type="evidence" value="ECO:0007669"/>
    <property type="project" value="TreeGrafter"/>
</dbReference>
<comment type="caution">
    <text evidence="2">The sequence shown here is derived from an EMBL/GenBank/DDBJ whole genome shotgun (WGS) entry which is preliminary data.</text>
</comment>
<dbReference type="EMBL" id="JABANE010000006">
    <property type="protein sequence ID" value="NME66961.1"/>
    <property type="molecule type" value="Genomic_DNA"/>
</dbReference>
<evidence type="ECO:0000313" key="2">
    <source>
        <dbReference type="EMBL" id="NME66961.1"/>
    </source>
</evidence>
<sequence length="427" mass="48758">MRFQVEDVESFRLQAWNWGKNETYCTYLYDHEIDYPNGGFQHLLAVGAKKVCDIEEGNSFESVQKFHNQHKSWLFGHWGYDLKNEVELLCSDHQDGIEMSNAFFYIPKTLFIFEGNEVQIVSDGDAEAIFYEVSQQEVPQPSEDGWGGKVSPKISHKIYIDTVERIQEHILEGDVYEVNICMEFLAREAEIDPFDLYLRISALSPAPFSAFHKVKNKFVACSSPERYMKKEDNKVISQPIKGTIRRGKTEEEDHQLKVQLRNDEKEVAENMMIVDLVRNDLARTCKAGTIKVPEIFGIYGFKSVFQMISTIEGEIKEGIPFAKVLKNAFPMGSMTGAPKVMAMALIETYERTKRGLYSGSIGYITPEGDFDFNVVIRSAFYNARNKYLSFQIGSAITIDSNAELEYEECLLKAKGMLDALNAEMELK</sequence>
<dbReference type="InterPro" id="IPR015890">
    <property type="entry name" value="Chorismate_C"/>
</dbReference>
<dbReference type="SUPFAM" id="SSF56322">
    <property type="entry name" value="ADC synthase"/>
    <property type="match status" value="1"/>
</dbReference>
<dbReference type="RefSeq" id="WP_169654936.1">
    <property type="nucleotide sequence ID" value="NZ_JABANE010000006.1"/>
</dbReference>
<dbReference type="Pfam" id="PF00425">
    <property type="entry name" value="Chorismate_bind"/>
    <property type="match status" value="1"/>
</dbReference>